<keyword evidence="2" id="KW-1185">Reference proteome</keyword>
<sequence>MTSTITLVCLDGATATHAVNDNTLKLDVKDGQNVGHLNGPVLIISYDKNASDSLMVYGEAEKAPRNTPLTAGAVLLEKLVPWPFDKSSKPSWLPKRAEKASLPEAVLKLYDNFDHSNADVVAIVSKDADCSNIVRCIAELTTATFLHEPVEKLRQYLFRVGKLRIPEEWRARAREIYDDEYKKAVGELLPTFAQRGQITHVSPTKNKGKVDVVRKVRRVAEDDVIVKPAESGQNEQPSGIDEGSRGAFNRGLASLIACKESHKDRRLMVDAFEGTMSEVPPTAICDIPIELTIPIMIDYTVICVIDTATDEVEIRLTRFGTPFPAAIDSLRRALGVDVTNAAIWKIFHPEVDEKNWHGQIFGEKNDRFADIIDAYLDPVD</sequence>
<dbReference type="Gene3D" id="3.90.950.10">
    <property type="match status" value="1"/>
</dbReference>
<evidence type="ECO:0000313" key="1">
    <source>
        <dbReference type="EMBL" id="OAQ61593.1"/>
    </source>
</evidence>
<dbReference type="RefSeq" id="XP_018139297.1">
    <property type="nucleotide sequence ID" value="XM_018287953.1"/>
</dbReference>
<dbReference type="OrthoDB" id="10604572at2759"/>
<dbReference type="EMBL" id="LSBJ02000007">
    <property type="protein sequence ID" value="OAQ61593.1"/>
    <property type="molecule type" value="Genomic_DNA"/>
</dbReference>
<proteinExistence type="predicted"/>
<name>A0A179F8V0_METCM</name>
<dbReference type="KEGG" id="pchm:VFPPC_09415"/>
<evidence type="ECO:0000313" key="2">
    <source>
        <dbReference type="Proteomes" id="UP000078397"/>
    </source>
</evidence>
<dbReference type="AlphaFoldDB" id="A0A179F8V0"/>
<organism evidence="1 2">
    <name type="scientific">Pochonia chlamydosporia 170</name>
    <dbReference type="NCBI Taxonomy" id="1380566"/>
    <lineage>
        <taxon>Eukaryota</taxon>
        <taxon>Fungi</taxon>
        <taxon>Dikarya</taxon>
        <taxon>Ascomycota</taxon>
        <taxon>Pezizomycotina</taxon>
        <taxon>Sordariomycetes</taxon>
        <taxon>Hypocreomycetidae</taxon>
        <taxon>Hypocreales</taxon>
        <taxon>Clavicipitaceae</taxon>
        <taxon>Pochonia</taxon>
    </lineage>
</organism>
<reference evidence="1 2" key="1">
    <citation type="journal article" date="2016" name="PLoS Pathog.">
        <title>Biosynthesis of antibiotic leucinostatins in bio-control fungus Purpureocillium lilacinum and their inhibition on phytophthora revealed by genome mining.</title>
        <authorList>
            <person name="Wang G."/>
            <person name="Liu Z."/>
            <person name="Lin R."/>
            <person name="Li E."/>
            <person name="Mao Z."/>
            <person name="Ling J."/>
            <person name="Yang Y."/>
            <person name="Yin W.B."/>
            <person name="Xie B."/>
        </authorList>
    </citation>
    <scope>NUCLEOTIDE SEQUENCE [LARGE SCALE GENOMIC DNA]</scope>
    <source>
        <strain evidence="1">170</strain>
    </source>
</reference>
<dbReference type="Proteomes" id="UP000078397">
    <property type="component" value="Unassembled WGS sequence"/>
</dbReference>
<comment type="caution">
    <text evidence="1">The sequence shown here is derived from an EMBL/GenBank/DDBJ whole genome shotgun (WGS) entry which is preliminary data.</text>
</comment>
<gene>
    <name evidence="1" type="ORF">VFPPC_09415</name>
</gene>
<accession>A0A179F8V0</accession>
<protein>
    <submittedName>
        <fullName evidence="1">Uncharacterized protein</fullName>
    </submittedName>
</protein>
<dbReference type="GeneID" id="28851947"/>
<dbReference type="InterPro" id="IPR029001">
    <property type="entry name" value="ITPase-like_fam"/>
</dbReference>